<feature type="compositionally biased region" description="Basic and acidic residues" evidence="1">
    <location>
        <begin position="148"/>
        <end position="157"/>
    </location>
</feature>
<keyword evidence="3" id="KW-1185">Reference proteome</keyword>
<dbReference type="Proteomes" id="UP001148838">
    <property type="component" value="Unassembled WGS sequence"/>
</dbReference>
<proteinExistence type="predicted"/>
<name>A0ABQ8S900_PERAM</name>
<accession>A0ABQ8S900</accession>
<dbReference type="InterPro" id="IPR012337">
    <property type="entry name" value="RNaseH-like_sf"/>
</dbReference>
<reference evidence="2 3" key="1">
    <citation type="journal article" date="2022" name="Allergy">
        <title>Genome assembly and annotation of Periplaneta americana reveal a comprehensive cockroach allergen profile.</title>
        <authorList>
            <person name="Wang L."/>
            <person name="Xiong Q."/>
            <person name="Saelim N."/>
            <person name="Wang L."/>
            <person name="Nong W."/>
            <person name="Wan A.T."/>
            <person name="Shi M."/>
            <person name="Liu X."/>
            <person name="Cao Q."/>
            <person name="Hui J.H.L."/>
            <person name="Sookrung N."/>
            <person name="Leung T.F."/>
            <person name="Tungtrongchitr A."/>
            <person name="Tsui S.K.W."/>
        </authorList>
    </citation>
    <scope>NUCLEOTIDE SEQUENCE [LARGE SCALE GENOMIC DNA]</scope>
    <source>
        <strain evidence="2">PWHHKU_190912</strain>
    </source>
</reference>
<evidence type="ECO:0000313" key="2">
    <source>
        <dbReference type="EMBL" id="KAJ4430339.1"/>
    </source>
</evidence>
<comment type="caution">
    <text evidence="2">The sequence shown here is derived from an EMBL/GenBank/DDBJ whole genome shotgun (WGS) entry which is preliminary data.</text>
</comment>
<dbReference type="EMBL" id="JAJSOF020000033">
    <property type="protein sequence ID" value="KAJ4430339.1"/>
    <property type="molecule type" value="Genomic_DNA"/>
</dbReference>
<gene>
    <name evidence="2" type="ORF">ANN_22555</name>
</gene>
<sequence length="464" mass="52174">MCKVTHVVAMQKDREPSKLQIQNSRRLSWWSSLPCHRTTDDRVFSSPPALRNYIVHFNVQIYTSHLLLVPSRDHLITFPSPSQYAIRKDQDNREGLELNGLHQLLVYADDVNMLGENPQTIRENTGILLEISKIEIISEVAGTESKVDKSTSEKECLQTEEGNSTSGEAYAPELDGSTVIVQSADCQSVIRSICHPAVARSASQSTSQSVSRLRDISVCLSVGHSFNRHVDRSVVRSAGLVHADKNSIKHTTMRVLLFQTIAPGIPLPPQPVLTRWKTWLDAVNYYAEYYGKIMEVIDALDSTNSSAVAPVKSLPFEQLLEDILFIDSHFKIVSKSIILLESSKLQLSEALNIVYKVSQTVIQNNNSLISEKVKCKLRNIIAKNSAYLQLRIINDVLSGHDKTSEIGVLKSSDFPFLKYAPITSCDVERTFSHYKNCLSDHRRRFTLQSHKMYVTLHCNAHIEG</sequence>
<evidence type="ECO:0000256" key="1">
    <source>
        <dbReference type="SAM" id="MobiDB-lite"/>
    </source>
</evidence>
<organism evidence="2 3">
    <name type="scientific">Periplaneta americana</name>
    <name type="common">American cockroach</name>
    <name type="synonym">Blatta americana</name>
    <dbReference type="NCBI Taxonomy" id="6978"/>
    <lineage>
        <taxon>Eukaryota</taxon>
        <taxon>Metazoa</taxon>
        <taxon>Ecdysozoa</taxon>
        <taxon>Arthropoda</taxon>
        <taxon>Hexapoda</taxon>
        <taxon>Insecta</taxon>
        <taxon>Pterygota</taxon>
        <taxon>Neoptera</taxon>
        <taxon>Polyneoptera</taxon>
        <taxon>Dictyoptera</taxon>
        <taxon>Blattodea</taxon>
        <taxon>Blattoidea</taxon>
        <taxon>Blattidae</taxon>
        <taxon>Blattinae</taxon>
        <taxon>Periplaneta</taxon>
    </lineage>
</organism>
<protein>
    <submittedName>
        <fullName evidence="2">Uncharacterized protein</fullName>
    </submittedName>
</protein>
<evidence type="ECO:0000313" key="3">
    <source>
        <dbReference type="Proteomes" id="UP001148838"/>
    </source>
</evidence>
<feature type="region of interest" description="Disordered" evidence="1">
    <location>
        <begin position="148"/>
        <end position="171"/>
    </location>
</feature>
<dbReference type="SUPFAM" id="SSF53098">
    <property type="entry name" value="Ribonuclease H-like"/>
    <property type="match status" value="1"/>
</dbReference>